<reference evidence="1" key="1">
    <citation type="journal article" date="2015" name="PeerJ">
        <title>First genomic representation of candidate bacterial phylum KSB3 points to enhanced environmental sensing as a trigger of wastewater bulking.</title>
        <authorList>
            <person name="Sekiguchi Y."/>
            <person name="Ohashi A."/>
            <person name="Parks D.H."/>
            <person name="Yamauchi T."/>
            <person name="Tyson G.W."/>
            <person name="Hugenholtz P."/>
        </authorList>
    </citation>
    <scope>NUCLEOTIDE SEQUENCE [LARGE SCALE GENOMIC DNA]</scope>
</reference>
<evidence type="ECO:0000313" key="2">
    <source>
        <dbReference type="Proteomes" id="UP000030661"/>
    </source>
</evidence>
<accession>A0A081BXC0</accession>
<dbReference type="AlphaFoldDB" id="A0A081BXC0"/>
<dbReference type="Pfam" id="PF20660">
    <property type="entry name" value="DUF6812"/>
    <property type="match status" value="1"/>
</dbReference>
<gene>
    <name evidence="1" type="ORF">U27_03939</name>
</gene>
<organism evidence="1">
    <name type="scientific">Vecturithrix granuli</name>
    <dbReference type="NCBI Taxonomy" id="1499967"/>
    <lineage>
        <taxon>Bacteria</taxon>
        <taxon>Candidatus Moduliflexota</taxon>
        <taxon>Candidatus Vecturitrichia</taxon>
        <taxon>Candidatus Vecturitrichales</taxon>
        <taxon>Candidatus Vecturitrichaceae</taxon>
        <taxon>Candidatus Vecturithrix</taxon>
    </lineage>
</organism>
<protein>
    <submittedName>
        <fullName evidence="1">Uncharacterized protein</fullName>
    </submittedName>
</protein>
<dbReference type="STRING" id="1499967.U27_03939"/>
<sequence>MNTSTNSDFTFAFQETEAADTQAEVIEDNLEFGEGAEDFSDKSEVVIFTNTFQIRGKIALIPGARLTDYILGANLFIAVADVEVRDREGNLILSAPFLDVHRDHIEFILPADIARFPGMNS</sequence>
<dbReference type="EMBL" id="DF820465">
    <property type="protein sequence ID" value="GAK56975.1"/>
    <property type="molecule type" value="Genomic_DNA"/>
</dbReference>
<evidence type="ECO:0000313" key="1">
    <source>
        <dbReference type="EMBL" id="GAK56975.1"/>
    </source>
</evidence>
<dbReference type="HOGENOM" id="CLU_2091968_0_0_0"/>
<dbReference type="Proteomes" id="UP000030661">
    <property type="component" value="Unassembled WGS sequence"/>
</dbReference>
<proteinExistence type="predicted"/>
<name>A0A081BXC0_VECG1</name>
<keyword evidence="2" id="KW-1185">Reference proteome</keyword>
<dbReference type="eggNOG" id="ENOG5033I68">
    <property type="taxonomic scope" value="Bacteria"/>
</dbReference>
<dbReference type="InterPro" id="IPR049210">
    <property type="entry name" value="DUF6812"/>
</dbReference>